<evidence type="ECO:0008006" key="4">
    <source>
        <dbReference type="Google" id="ProtNLM"/>
    </source>
</evidence>
<feature type="compositionally biased region" description="Basic residues" evidence="1">
    <location>
        <begin position="243"/>
        <end position="252"/>
    </location>
</feature>
<dbReference type="PANTHER" id="PTHR48449:SF1">
    <property type="entry name" value="DUF1985 DOMAIN-CONTAINING PROTEIN"/>
    <property type="match status" value="1"/>
</dbReference>
<gene>
    <name evidence="2" type="ORF">E6C27_scaffold108G001930</name>
</gene>
<organism evidence="2 3">
    <name type="scientific">Cucumis melo var. makuwa</name>
    <name type="common">Oriental melon</name>
    <dbReference type="NCBI Taxonomy" id="1194695"/>
    <lineage>
        <taxon>Eukaryota</taxon>
        <taxon>Viridiplantae</taxon>
        <taxon>Streptophyta</taxon>
        <taxon>Embryophyta</taxon>
        <taxon>Tracheophyta</taxon>
        <taxon>Spermatophyta</taxon>
        <taxon>Magnoliopsida</taxon>
        <taxon>eudicotyledons</taxon>
        <taxon>Gunneridae</taxon>
        <taxon>Pentapetalae</taxon>
        <taxon>rosids</taxon>
        <taxon>fabids</taxon>
        <taxon>Cucurbitales</taxon>
        <taxon>Cucurbitaceae</taxon>
        <taxon>Benincaseae</taxon>
        <taxon>Cucumis</taxon>
    </lineage>
</organism>
<dbReference type="EMBL" id="SSTE01005892">
    <property type="protein sequence ID" value="KAA0059898.1"/>
    <property type="molecule type" value="Genomic_DNA"/>
</dbReference>
<evidence type="ECO:0000256" key="1">
    <source>
        <dbReference type="SAM" id="MobiDB-lite"/>
    </source>
</evidence>
<proteinExistence type="predicted"/>
<feature type="region of interest" description="Disordered" evidence="1">
    <location>
        <begin position="241"/>
        <end position="295"/>
    </location>
</feature>
<comment type="caution">
    <text evidence="2">The sequence shown here is derived from an EMBL/GenBank/DDBJ whole genome shotgun (WGS) entry which is preliminary data.</text>
</comment>
<dbReference type="PANTHER" id="PTHR48449">
    <property type="entry name" value="DUF1985 DOMAIN-CONTAINING PROTEIN"/>
    <property type="match status" value="1"/>
</dbReference>
<evidence type="ECO:0000313" key="3">
    <source>
        <dbReference type="Proteomes" id="UP000321393"/>
    </source>
</evidence>
<feature type="region of interest" description="Disordered" evidence="1">
    <location>
        <begin position="189"/>
        <end position="219"/>
    </location>
</feature>
<dbReference type="Proteomes" id="UP000321393">
    <property type="component" value="Unassembled WGS sequence"/>
</dbReference>
<dbReference type="AlphaFoldDB" id="A0A5A7UXF1"/>
<name>A0A5A7UXF1_CUCMM</name>
<reference evidence="2 3" key="1">
    <citation type="submission" date="2019-08" db="EMBL/GenBank/DDBJ databases">
        <title>Draft genome sequences of two oriental melons (Cucumis melo L. var makuwa).</title>
        <authorList>
            <person name="Kwon S.-Y."/>
        </authorList>
    </citation>
    <scope>NUCLEOTIDE SEQUENCE [LARGE SCALE GENOMIC DNA]</scope>
    <source>
        <strain evidence="3">cv. SW 3</strain>
        <tissue evidence="2">Leaf</tissue>
    </source>
</reference>
<dbReference type="OrthoDB" id="1194650at2759"/>
<feature type="compositionally biased region" description="Basic and acidic residues" evidence="1">
    <location>
        <begin position="204"/>
        <end position="219"/>
    </location>
</feature>
<accession>A0A5A7UXF1</accession>
<evidence type="ECO:0000313" key="2">
    <source>
        <dbReference type="EMBL" id="KAA0059898.1"/>
    </source>
</evidence>
<feature type="compositionally biased region" description="Basic and acidic residues" evidence="1">
    <location>
        <begin position="253"/>
        <end position="273"/>
    </location>
</feature>
<protein>
    <recommendedName>
        <fullName evidence="4">Protein Ycf2-like</fullName>
    </recommendedName>
</protein>
<sequence>MLDLKHVKMLDDKEKFRNYPWGRLCFSLTKQFIQNPVKSKRKSKNLETESKACAFLQGFPMVLAYWAYEILPQLASGYVTRIGKGCPRILNWESSEQLDWQDLEDNIFLEKNLSVVPIVASEEEMKSEYFRYFLELENDKLDEEACAMKESNMAERISSLHEDIQDLKKTAQRRFRVLEEGTRGDCSFVTFTDRSDNEETEEDDNHRENKSKMVHDTSNKVKVVQEKAKVKIMEIATNIEKARPKRQPKPSKKVLENVKEQKNVRGKKNDSPKPTRYSPRIRDLAPSFDLQISQL</sequence>